<evidence type="ECO:0000256" key="2">
    <source>
        <dbReference type="ARBA" id="ARBA00022475"/>
    </source>
</evidence>
<feature type="transmembrane region" description="Helical" evidence="6">
    <location>
        <begin position="42"/>
        <end position="60"/>
    </location>
</feature>
<dbReference type="Pfam" id="PF01810">
    <property type="entry name" value="LysE"/>
    <property type="match status" value="1"/>
</dbReference>
<evidence type="ECO:0000313" key="10">
    <source>
        <dbReference type="Proteomes" id="UP000288951"/>
    </source>
</evidence>
<dbReference type="Proteomes" id="UP000238180">
    <property type="component" value="Unassembled WGS sequence"/>
</dbReference>
<keyword evidence="3 6" id="KW-0812">Transmembrane</keyword>
<evidence type="ECO:0000256" key="3">
    <source>
        <dbReference type="ARBA" id="ARBA00022692"/>
    </source>
</evidence>
<dbReference type="Proteomes" id="UP000288951">
    <property type="component" value="Unassembled WGS sequence"/>
</dbReference>
<dbReference type="AlphaFoldDB" id="A0A2N9PBX9"/>
<dbReference type="OrthoDB" id="9342487at2"/>
<dbReference type="EMBL" id="OLKH01000103">
    <property type="protein sequence ID" value="SPE77837.1"/>
    <property type="molecule type" value="Genomic_DNA"/>
</dbReference>
<evidence type="ECO:0000256" key="1">
    <source>
        <dbReference type="ARBA" id="ARBA00004651"/>
    </source>
</evidence>
<name>A0A2N9PBX9_9FLAO</name>
<dbReference type="GO" id="GO:0006865">
    <property type="term" value="P:amino acid transport"/>
    <property type="evidence" value="ECO:0007669"/>
    <property type="project" value="InterPro"/>
</dbReference>
<feature type="transmembrane region" description="Helical" evidence="6">
    <location>
        <begin position="72"/>
        <end position="91"/>
    </location>
</feature>
<feature type="transmembrane region" description="Helical" evidence="6">
    <location>
        <begin position="111"/>
        <end position="138"/>
    </location>
</feature>
<evidence type="ECO:0000256" key="4">
    <source>
        <dbReference type="ARBA" id="ARBA00022989"/>
    </source>
</evidence>
<dbReference type="EMBL" id="RQSM01000003">
    <property type="protein sequence ID" value="RVU90298.1"/>
    <property type="molecule type" value="Genomic_DNA"/>
</dbReference>
<evidence type="ECO:0000256" key="6">
    <source>
        <dbReference type="SAM" id="Phobius"/>
    </source>
</evidence>
<evidence type="ECO:0000313" key="8">
    <source>
        <dbReference type="EMBL" id="SPE77837.1"/>
    </source>
</evidence>
<keyword evidence="2" id="KW-1003">Cell membrane</keyword>
<feature type="transmembrane region" description="Helical" evidence="6">
    <location>
        <begin position="150"/>
        <end position="171"/>
    </location>
</feature>
<feature type="transmembrane region" description="Helical" evidence="6">
    <location>
        <begin position="186"/>
        <end position="203"/>
    </location>
</feature>
<reference evidence="7" key="2">
    <citation type="submission" date="2018-12" db="EMBL/GenBank/DDBJ databases">
        <title>Draft genome sequence of Flaovobacterium columnare ARS1 isolated from channel catfish in Alabama.</title>
        <authorList>
            <person name="Cai W."/>
            <person name="Arias C."/>
        </authorList>
    </citation>
    <scope>NUCLEOTIDE SEQUENCE [LARGE SCALE GENOMIC DNA]</scope>
    <source>
        <strain evidence="7">ARS1</strain>
    </source>
</reference>
<reference evidence="8" key="1">
    <citation type="submission" date="2018-02" db="EMBL/GenBank/DDBJ databases">
        <authorList>
            <person name="Cohen D.B."/>
            <person name="Kent A.D."/>
        </authorList>
    </citation>
    <scope>NUCLEOTIDE SEQUENCE [LARGE SCALE GENOMIC DNA]</scope>
    <source>
        <strain evidence="8">CIP109753</strain>
    </source>
</reference>
<evidence type="ECO:0000256" key="5">
    <source>
        <dbReference type="ARBA" id="ARBA00023136"/>
    </source>
</evidence>
<evidence type="ECO:0000313" key="9">
    <source>
        <dbReference type="Proteomes" id="UP000238180"/>
    </source>
</evidence>
<sequence length="211" mass="24007">MYLKIKNSIVGFSISFIGSIPLGYLNIMGLHYFKQDLITSTLFYLLGVVIIESLVIFFTAKGVSKINLTPHLKTKISLFSIAFLLLLSYLAKQSATPEESHNPLVIQIINYPFITGIILSSLNFSQIPFWLSWNLYILNEKYANFQQNGILSYTIGASLGTFIGMLSLIVFLDKTVNYTQLPLQNYIPKIFVCLAIWQAFILIKNKNYFIH</sequence>
<gene>
    <name evidence="7" type="ORF">EH230_04935</name>
    <name evidence="8" type="ORF">FLACOL_01847</name>
</gene>
<dbReference type="RefSeq" id="WP_105196433.1">
    <property type="nucleotide sequence ID" value="NZ_OLKH01000103.1"/>
</dbReference>
<dbReference type="InterPro" id="IPR001123">
    <property type="entry name" value="LeuE-type"/>
</dbReference>
<feature type="transmembrane region" description="Helical" evidence="6">
    <location>
        <begin position="9"/>
        <end position="30"/>
    </location>
</feature>
<proteinExistence type="predicted"/>
<keyword evidence="5 6" id="KW-0472">Membrane</keyword>
<keyword evidence="4 6" id="KW-1133">Transmembrane helix</keyword>
<accession>A0A2N9PBX9</accession>
<keyword evidence="10" id="KW-1185">Reference proteome</keyword>
<comment type="subcellular location">
    <subcellularLocation>
        <location evidence="1">Cell membrane</location>
        <topology evidence="1">Multi-pass membrane protein</topology>
    </subcellularLocation>
</comment>
<organism evidence="8 9">
    <name type="scientific">Flavobacterium columnare</name>
    <dbReference type="NCBI Taxonomy" id="996"/>
    <lineage>
        <taxon>Bacteria</taxon>
        <taxon>Pseudomonadati</taxon>
        <taxon>Bacteroidota</taxon>
        <taxon>Flavobacteriia</taxon>
        <taxon>Flavobacteriales</taxon>
        <taxon>Flavobacteriaceae</taxon>
        <taxon>Flavobacterium</taxon>
    </lineage>
</organism>
<dbReference type="GO" id="GO:0005886">
    <property type="term" value="C:plasma membrane"/>
    <property type="evidence" value="ECO:0007669"/>
    <property type="project" value="UniProtKB-SubCell"/>
</dbReference>
<protein>
    <submittedName>
        <fullName evidence="8">LysE type translocator</fullName>
    </submittedName>
</protein>
<evidence type="ECO:0000313" key="7">
    <source>
        <dbReference type="EMBL" id="RVU90298.1"/>
    </source>
</evidence>